<organism evidence="1 2">
    <name type="scientific">Novosphingobium jiangmenense</name>
    <dbReference type="NCBI Taxonomy" id="2791981"/>
    <lineage>
        <taxon>Bacteria</taxon>
        <taxon>Pseudomonadati</taxon>
        <taxon>Pseudomonadota</taxon>
        <taxon>Alphaproteobacteria</taxon>
        <taxon>Sphingomonadales</taxon>
        <taxon>Sphingomonadaceae</taxon>
        <taxon>Novosphingobium</taxon>
    </lineage>
</organism>
<dbReference type="EMBL" id="JADQDC010000011">
    <property type="protein sequence ID" value="MBF9152373.1"/>
    <property type="molecule type" value="Genomic_DNA"/>
</dbReference>
<dbReference type="InterPro" id="IPR023389">
    <property type="entry name" value="DOPA-like_sf"/>
</dbReference>
<proteinExistence type="predicted"/>
<dbReference type="RefSeq" id="WP_196276677.1">
    <property type="nucleotide sequence ID" value="NZ_JADQDC010000011.1"/>
</dbReference>
<evidence type="ECO:0000313" key="2">
    <source>
        <dbReference type="Proteomes" id="UP000600799"/>
    </source>
</evidence>
<dbReference type="PANTHER" id="PTHR36423">
    <property type="entry name" value="AFR070WP"/>
    <property type="match status" value="1"/>
</dbReference>
<reference evidence="1 2" key="1">
    <citation type="submission" date="2020-11" db="EMBL/GenBank/DDBJ databases">
        <title>The genome sequence of Novosphingobium sp. 1Y9A.</title>
        <authorList>
            <person name="Liu Y."/>
        </authorList>
    </citation>
    <scope>NUCLEOTIDE SEQUENCE [LARGE SCALE GENOMIC DNA]</scope>
    <source>
        <strain evidence="1 2">1Y9A</strain>
    </source>
</reference>
<dbReference type="SUPFAM" id="SSF143410">
    <property type="entry name" value="DOPA-like"/>
    <property type="match status" value="1"/>
</dbReference>
<dbReference type="Pfam" id="PF08883">
    <property type="entry name" value="DOPA_dioxygen"/>
    <property type="match status" value="1"/>
</dbReference>
<accession>A0ABS0HJE7</accession>
<dbReference type="Gene3D" id="3.30.70.1240">
    <property type="entry name" value="DOPA-like domains"/>
    <property type="match status" value="1"/>
</dbReference>
<dbReference type="InterPro" id="IPR014980">
    <property type="entry name" value="DOPA_dioxygen"/>
</dbReference>
<keyword evidence="2" id="KW-1185">Reference proteome</keyword>
<evidence type="ECO:0000313" key="1">
    <source>
        <dbReference type="EMBL" id="MBF9152373.1"/>
    </source>
</evidence>
<name>A0ABS0HJE7_9SPHN</name>
<gene>
    <name evidence="1" type="ORF">I2488_15300</name>
</gene>
<protein>
    <submittedName>
        <fullName evidence="1">DOPA 4,5-dioxygenase family protein</fullName>
    </submittedName>
</protein>
<dbReference type="PANTHER" id="PTHR36423:SF2">
    <property type="entry name" value="AFR070WP"/>
    <property type="match status" value="1"/>
</dbReference>
<dbReference type="PIRSF" id="PIRSF028139">
    <property type="entry name" value="DOPA-diox_rel_Mll2280"/>
    <property type="match status" value="1"/>
</dbReference>
<sequence>MQGFADYHAHVYFNADEAEEAGTLCAAMKAALGVAMGRVHRQPVGPHPRGSCQMTIPAARIGEAIEWLMLHRGQFTVFCHGNSGDDLADHTAHVMWLGPSERLDLSQFRPDQSKM</sequence>
<comment type="caution">
    <text evidence="1">The sequence shown here is derived from an EMBL/GenBank/DDBJ whole genome shotgun (WGS) entry which is preliminary data.</text>
</comment>
<dbReference type="Proteomes" id="UP000600799">
    <property type="component" value="Unassembled WGS sequence"/>
</dbReference>